<gene>
    <name evidence="1" type="ORF">METZ01_LOCUS96519</name>
</gene>
<sequence length="53" mass="5768">QGIVVGDFDHDGLIDMAVTCRDKNLVNILLKRNIVNPKPDNPVQPVSEAKQAA</sequence>
<organism evidence="1">
    <name type="scientific">marine metagenome</name>
    <dbReference type="NCBI Taxonomy" id="408172"/>
    <lineage>
        <taxon>unclassified sequences</taxon>
        <taxon>metagenomes</taxon>
        <taxon>ecological metagenomes</taxon>
    </lineage>
</organism>
<name>A0A381VTQ3_9ZZZZ</name>
<evidence type="ECO:0008006" key="2">
    <source>
        <dbReference type="Google" id="ProtNLM"/>
    </source>
</evidence>
<proteinExistence type="predicted"/>
<feature type="non-terminal residue" evidence="1">
    <location>
        <position position="1"/>
    </location>
</feature>
<accession>A0A381VTQ3</accession>
<dbReference type="AlphaFoldDB" id="A0A381VTQ3"/>
<protein>
    <recommendedName>
        <fullName evidence="2">VCBS repeat-containing protein</fullName>
    </recommendedName>
</protein>
<dbReference type="EMBL" id="UINC01009751">
    <property type="protein sequence ID" value="SVA43665.1"/>
    <property type="molecule type" value="Genomic_DNA"/>
</dbReference>
<reference evidence="1" key="1">
    <citation type="submission" date="2018-05" db="EMBL/GenBank/DDBJ databases">
        <authorList>
            <person name="Lanie J.A."/>
            <person name="Ng W.-L."/>
            <person name="Kazmierczak K.M."/>
            <person name="Andrzejewski T.M."/>
            <person name="Davidsen T.M."/>
            <person name="Wayne K.J."/>
            <person name="Tettelin H."/>
            <person name="Glass J.I."/>
            <person name="Rusch D."/>
            <person name="Podicherti R."/>
            <person name="Tsui H.-C.T."/>
            <person name="Winkler M.E."/>
        </authorList>
    </citation>
    <scope>NUCLEOTIDE SEQUENCE</scope>
</reference>
<evidence type="ECO:0000313" key="1">
    <source>
        <dbReference type="EMBL" id="SVA43665.1"/>
    </source>
</evidence>